<dbReference type="Proteomes" id="UP000037510">
    <property type="component" value="Unassembled WGS sequence"/>
</dbReference>
<protein>
    <submittedName>
        <fullName evidence="1">Uncharacterized protein</fullName>
    </submittedName>
</protein>
<reference evidence="1 2" key="1">
    <citation type="journal article" date="2015" name="Genome Biol. Evol.">
        <title>The genome of winter moth (Operophtera brumata) provides a genomic perspective on sexual dimorphism and phenology.</title>
        <authorList>
            <person name="Derks M.F."/>
            <person name="Smit S."/>
            <person name="Salis L."/>
            <person name="Schijlen E."/>
            <person name="Bossers A."/>
            <person name="Mateman C."/>
            <person name="Pijl A.S."/>
            <person name="de Ridder D."/>
            <person name="Groenen M.A."/>
            <person name="Visser M.E."/>
            <person name="Megens H.J."/>
        </authorList>
    </citation>
    <scope>NUCLEOTIDE SEQUENCE [LARGE SCALE GENOMIC DNA]</scope>
    <source>
        <strain evidence="1">WM2013NL</strain>
        <tissue evidence="1">Head and thorax</tissue>
    </source>
</reference>
<evidence type="ECO:0000313" key="1">
    <source>
        <dbReference type="EMBL" id="KOB75868.1"/>
    </source>
</evidence>
<organism evidence="1 2">
    <name type="scientific">Operophtera brumata</name>
    <name type="common">Winter moth</name>
    <name type="synonym">Phalaena brumata</name>
    <dbReference type="NCBI Taxonomy" id="104452"/>
    <lineage>
        <taxon>Eukaryota</taxon>
        <taxon>Metazoa</taxon>
        <taxon>Ecdysozoa</taxon>
        <taxon>Arthropoda</taxon>
        <taxon>Hexapoda</taxon>
        <taxon>Insecta</taxon>
        <taxon>Pterygota</taxon>
        <taxon>Neoptera</taxon>
        <taxon>Endopterygota</taxon>
        <taxon>Lepidoptera</taxon>
        <taxon>Glossata</taxon>
        <taxon>Ditrysia</taxon>
        <taxon>Geometroidea</taxon>
        <taxon>Geometridae</taxon>
        <taxon>Larentiinae</taxon>
        <taxon>Operophtera</taxon>
    </lineage>
</organism>
<accession>A0A0L7LJX2</accession>
<gene>
    <name evidence="1" type="ORF">OBRU01_06742</name>
</gene>
<dbReference type="EMBL" id="JTDY01000788">
    <property type="protein sequence ID" value="KOB75868.1"/>
    <property type="molecule type" value="Genomic_DNA"/>
</dbReference>
<proteinExistence type="predicted"/>
<sequence length="770" mass="88123">MHDRRDILHQTKSYTGISDIFGSAPFNNVLYQNPNKSKNKYSGEVLTESDKKPTSKNSLVFNETYVTCEKYHGLNNNLSYNSLVRSTSTIFCDLDDIAKRHSFHCLTEVNSNNNILKVINLPFRENGFKGKSNIIVQECSTQIHPKSFAKDSIEIIAKKVKKSFAQNNDLSSETFLNEKQQYYNIDVSNYLQKFWSYGKYRTEYDKPTPEKASKRKEHTKRIENPCPCQLFSYACPCADKKSLTELAKRSKNLTVADQITSTAQINFDGKKKIYNAGREDKFTNITFPEGIKIVKSLTEQIVQVAERKDMPTFTDIMHGNKNTPRKRRLNRKAHKVICPNCKERVEVFNSTTEEDDILKCDDSVIYRERSKELSPILNCSSILNRNRCQASKGADLCNHEPRCELVPVCQILPTENISVTRKIGKKHGSPPRVIRITKACRHHPPCTVVPSCQRTNVLRNNCEYIPPCLHQPRCMNLPLCVPFSKSINYDETCKHIDDDVETADYQYDRRCNYIQSSKQNFLENSVDRNFNTIARVQGTCGFKGGNRKSAQVIKQQSTLISTMCPARMSPTPCCSWRSKMSCQYECSESRLISSYLAKGSMSTDAIVLMRDVGCQFQNRICSPQDSMIRSKTSSGSFDPVDVKTRNFYTMVNTLRYEDKFTNPRSGLESLSTDSMMEIDSECPTHGHRSARKRYTGFNPSQRYVTACASFISHRQKDVSKLNVARYRDSTIPVKSRRSFIKKKHRKTHTANRRRSNASSIVVTCAKKIKM</sequence>
<dbReference type="AlphaFoldDB" id="A0A0L7LJX2"/>
<keyword evidence="2" id="KW-1185">Reference proteome</keyword>
<evidence type="ECO:0000313" key="2">
    <source>
        <dbReference type="Proteomes" id="UP000037510"/>
    </source>
</evidence>
<comment type="caution">
    <text evidence="1">The sequence shown here is derived from an EMBL/GenBank/DDBJ whole genome shotgun (WGS) entry which is preliminary data.</text>
</comment>
<name>A0A0L7LJX2_OPEBR</name>